<dbReference type="Pfam" id="PF00392">
    <property type="entry name" value="GntR"/>
    <property type="match status" value="1"/>
</dbReference>
<dbReference type="STRING" id="584708.Apau_0428"/>
<name>E3CZH0_9BACT</name>
<dbReference type="InterPro" id="IPR011711">
    <property type="entry name" value="GntR_C"/>
</dbReference>
<dbReference type="PaxDb" id="584708-Apau_0428"/>
<dbReference type="Gene3D" id="1.20.120.530">
    <property type="entry name" value="GntR ligand-binding domain-like"/>
    <property type="match status" value="1"/>
</dbReference>
<gene>
    <name evidence="5" type="ORF">Apau_0428</name>
</gene>
<dbReference type="HOGENOM" id="CLU_017584_5_4_0"/>
<sequence length="230" mass="26264">MEQNLTLEELAARMGGDSTAPYFIAGVLREAIYRGVLPEGQPLHQAQLALRLGVSPIPLREALRLLETEGLVSFQGYRGAMVTALSVEEAQELYEMVAALETNLLRIAFPRITRRILEDAARTLDQMEAEGDCIRWRDLNQVFHNLFYEPADRPLTLDMLARLRQKTDRNIRQHLVSMREESQRQHRGILAAVEARDLPRALEALGEHLAYTSNDLQSYMRLEEGAKKRR</sequence>
<dbReference type="InterPro" id="IPR000524">
    <property type="entry name" value="Tscrpt_reg_HTH_GntR"/>
</dbReference>
<protein>
    <submittedName>
        <fullName evidence="5">Transcriptional regulator, GntR family</fullName>
    </submittedName>
</protein>
<dbReference type="GO" id="GO:0003677">
    <property type="term" value="F:DNA binding"/>
    <property type="evidence" value="ECO:0007669"/>
    <property type="project" value="UniProtKB-KW"/>
</dbReference>
<keyword evidence="3" id="KW-0804">Transcription</keyword>
<dbReference type="InterPro" id="IPR036388">
    <property type="entry name" value="WH-like_DNA-bd_sf"/>
</dbReference>
<dbReference type="Gene3D" id="1.10.10.10">
    <property type="entry name" value="Winged helix-like DNA-binding domain superfamily/Winged helix DNA-binding domain"/>
    <property type="match status" value="1"/>
</dbReference>
<evidence type="ECO:0000256" key="1">
    <source>
        <dbReference type="ARBA" id="ARBA00023015"/>
    </source>
</evidence>
<reference evidence="5 6" key="1">
    <citation type="journal article" date="2010" name="Stand. Genomic Sci.">
        <title>Non-contiguous finished genome sequence of Aminomonas paucivorans type strain (GLU-3).</title>
        <authorList>
            <person name="Pitluck S."/>
            <person name="Yasawong M."/>
            <person name="Held B."/>
            <person name="Lapidus A."/>
            <person name="Nolan M."/>
            <person name="Copeland A."/>
            <person name="Lucas S."/>
            <person name="Del Rio T.G."/>
            <person name="Tice H."/>
            <person name="Cheng J.F."/>
            <person name="Chertkov O."/>
            <person name="Goodwin L."/>
            <person name="Tapia R."/>
            <person name="Han C."/>
            <person name="Liolios K."/>
            <person name="Ivanova N."/>
            <person name="Mavromatis K."/>
            <person name="Ovchinnikova G."/>
            <person name="Pati A."/>
            <person name="Chen A."/>
            <person name="Palaniappan K."/>
            <person name="Land M."/>
            <person name="Hauser L."/>
            <person name="Chang Y.J."/>
            <person name="Jeffries C.D."/>
            <person name="Pukall R."/>
            <person name="Spring S."/>
            <person name="Rohde M."/>
            <person name="Sikorski J."/>
            <person name="Goker M."/>
            <person name="Woyke T."/>
            <person name="Bristow J."/>
            <person name="Eisen J.A."/>
            <person name="Markowitz V."/>
            <person name="Hugenholtz P."/>
            <person name="Kyrpides N.C."/>
            <person name="Klenk H.P."/>
        </authorList>
    </citation>
    <scope>NUCLEOTIDE SEQUENCE [LARGE SCALE GENOMIC DNA]</scope>
    <source>
        <strain evidence="5 6">DSM 12260</strain>
    </source>
</reference>
<evidence type="ECO:0000313" key="6">
    <source>
        <dbReference type="Proteomes" id="UP000005096"/>
    </source>
</evidence>
<dbReference type="PANTHER" id="PTHR43537">
    <property type="entry name" value="TRANSCRIPTIONAL REGULATOR, GNTR FAMILY"/>
    <property type="match status" value="1"/>
</dbReference>
<dbReference type="SMART" id="SM00895">
    <property type="entry name" value="FCD"/>
    <property type="match status" value="1"/>
</dbReference>
<dbReference type="SUPFAM" id="SSF46785">
    <property type="entry name" value="Winged helix' DNA-binding domain"/>
    <property type="match status" value="1"/>
</dbReference>
<dbReference type="RefSeq" id="WP_006300012.1">
    <property type="nucleotide sequence ID" value="NZ_CM001022.1"/>
</dbReference>
<dbReference type="SMART" id="SM00345">
    <property type="entry name" value="HTH_GNTR"/>
    <property type="match status" value="1"/>
</dbReference>
<dbReference type="EMBL" id="CM001022">
    <property type="protein sequence ID" value="EFQ22862.1"/>
    <property type="molecule type" value="Genomic_DNA"/>
</dbReference>
<dbReference type="PANTHER" id="PTHR43537:SF41">
    <property type="entry name" value="TRANSCRIPTIONAL REGULATORY PROTEIN"/>
    <property type="match status" value="1"/>
</dbReference>
<dbReference type="Pfam" id="PF07729">
    <property type="entry name" value="FCD"/>
    <property type="match status" value="1"/>
</dbReference>
<dbReference type="GO" id="GO:0003700">
    <property type="term" value="F:DNA-binding transcription factor activity"/>
    <property type="evidence" value="ECO:0007669"/>
    <property type="project" value="InterPro"/>
</dbReference>
<evidence type="ECO:0000259" key="4">
    <source>
        <dbReference type="PROSITE" id="PS50949"/>
    </source>
</evidence>
<keyword evidence="1" id="KW-0805">Transcription regulation</keyword>
<dbReference type="InterPro" id="IPR036390">
    <property type="entry name" value="WH_DNA-bd_sf"/>
</dbReference>
<organism evidence="5 6">
    <name type="scientific">Aminomonas paucivorans DSM 12260</name>
    <dbReference type="NCBI Taxonomy" id="584708"/>
    <lineage>
        <taxon>Bacteria</taxon>
        <taxon>Thermotogati</taxon>
        <taxon>Synergistota</taxon>
        <taxon>Synergistia</taxon>
        <taxon>Synergistales</taxon>
        <taxon>Synergistaceae</taxon>
        <taxon>Aminomonas</taxon>
    </lineage>
</organism>
<dbReference type="SUPFAM" id="SSF48008">
    <property type="entry name" value="GntR ligand-binding domain-like"/>
    <property type="match status" value="1"/>
</dbReference>
<feature type="domain" description="HTH gntR-type" evidence="4">
    <location>
        <begin position="18"/>
        <end position="85"/>
    </location>
</feature>
<evidence type="ECO:0000313" key="5">
    <source>
        <dbReference type="EMBL" id="EFQ22862.1"/>
    </source>
</evidence>
<keyword evidence="6" id="KW-1185">Reference proteome</keyword>
<accession>E3CZH0</accession>
<dbReference type="InterPro" id="IPR008920">
    <property type="entry name" value="TF_FadR/GntR_C"/>
</dbReference>
<dbReference type="AlphaFoldDB" id="E3CZH0"/>
<keyword evidence="2" id="KW-0238">DNA-binding</keyword>
<evidence type="ECO:0000256" key="2">
    <source>
        <dbReference type="ARBA" id="ARBA00023125"/>
    </source>
</evidence>
<dbReference type="PROSITE" id="PS50949">
    <property type="entry name" value="HTH_GNTR"/>
    <property type="match status" value="1"/>
</dbReference>
<dbReference type="Proteomes" id="UP000005096">
    <property type="component" value="Chromosome"/>
</dbReference>
<dbReference type="eggNOG" id="COG1802">
    <property type="taxonomic scope" value="Bacteria"/>
</dbReference>
<proteinExistence type="predicted"/>
<evidence type="ECO:0000256" key="3">
    <source>
        <dbReference type="ARBA" id="ARBA00023163"/>
    </source>
</evidence>